<feature type="region of interest" description="Disordered" evidence="2">
    <location>
        <begin position="881"/>
        <end position="960"/>
    </location>
</feature>
<comment type="caution">
    <text evidence="3">The sequence shown here is derived from an EMBL/GenBank/DDBJ whole genome shotgun (WGS) entry which is preliminary data.</text>
</comment>
<dbReference type="PANTHER" id="PTHR14726">
    <property type="entry name" value="JHY PROTEIN HOMOLOG"/>
    <property type="match status" value="1"/>
</dbReference>
<evidence type="ECO:0000313" key="3">
    <source>
        <dbReference type="EMBL" id="KAK2157131.1"/>
    </source>
</evidence>
<feature type="compositionally biased region" description="Polar residues" evidence="2">
    <location>
        <begin position="356"/>
        <end position="375"/>
    </location>
</feature>
<feature type="region of interest" description="Disordered" evidence="2">
    <location>
        <begin position="93"/>
        <end position="165"/>
    </location>
</feature>
<evidence type="ECO:0000313" key="4">
    <source>
        <dbReference type="Proteomes" id="UP001208570"/>
    </source>
</evidence>
<accession>A0AAD9JQM3</accession>
<dbReference type="EMBL" id="JAODUP010000197">
    <property type="protein sequence ID" value="KAK2157131.1"/>
    <property type="molecule type" value="Genomic_DNA"/>
</dbReference>
<feature type="compositionally biased region" description="Basic residues" evidence="2">
    <location>
        <begin position="561"/>
        <end position="571"/>
    </location>
</feature>
<feature type="region of interest" description="Disordered" evidence="2">
    <location>
        <begin position="393"/>
        <end position="428"/>
    </location>
</feature>
<evidence type="ECO:0000256" key="2">
    <source>
        <dbReference type="SAM" id="MobiDB-lite"/>
    </source>
</evidence>
<reference evidence="3" key="1">
    <citation type="journal article" date="2023" name="Mol. Biol. Evol.">
        <title>Third-Generation Sequencing Reveals the Adaptive Role of the Epigenome in Three Deep-Sea Polychaetes.</title>
        <authorList>
            <person name="Perez M."/>
            <person name="Aroh O."/>
            <person name="Sun Y."/>
            <person name="Lan Y."/>
            <person name="Juniper S.K."/>
            <person name="Young C.R."/>
            <person name="Angers B."/>
            <person name="Qian P.Y."/>
        </authorList>
    </citation>
    <scope>NUCLEOTIDE SEQUENCE</scope>
    <source>
        <strain evidence="3">P08H-3</strain>
    </source>
</reference>
<evidence type="ECO:0000256" key="1">
    <source>
        <dbReference type="SAM" id="Coils"/>
    </source>
</evidence>
<feature type="region of interest" description="Disordered" evidence="2">
    <location>
        <begin position="458"/>
        <end position="539"/>
    </location>
</feature>
<dbReference type="Pfam" id="PF15261">
    <property type="entry name" value="JHY"/>
    <property type="match status" value="1"/>
</dbReference>
<keyword evidence="1" id="KW-0175">Coiled coil</keyword>
<feature type="compositionally biased region" description="Polar residues" evidence="2">
    <location>
        <begin position="884"/>
        <end position="904"/>
    </location>
</feature>
<feature type="region of interest" description="Disordered" evidence="2">
    <location>
        <begin position="555"/>
        <end position="586"/>
    </location>
</feature>
<feature type="coiled-coil region" evidence="1">
    <location>
        <begin position="291"/>
        <end position="325"/>
    </location>
</feature>
<feature type="compositionally biased region" description="Basic and acidic residues" evidence="2">
    <location>
        <begin position="486"/>
        <end position="497"/>
    </location>
</feature>
<feature type="compositionally biased region" description="Acidic residues" evidence="2">
    <location>
        <begin position="112"/>
        <end position="127"/>
    </location>
</feature>
<sequence length="994" mass="112161">MVISGRTFVMKSKTEINVSGSLDVFVVTGEPMETDEPQIQGRIVTQNPDLLVLLREDTADGNGVHPVKHKIKYRNHPKSVTEKDQGIRRIYIDSPVSTRTDEEYQFVNPNPDDLDEIQDLPNPEEEPLQQAEKASEHYRDPNTDQMFGGDPNRNDYHGESGNEPNVQSRLQYVVQPKQNPSMHPGIGAMQPHGAVSSQPAQELPAIIKPIQSPLSKESQQEQEELLVLQREEMYQQELRDKIMEQSKQANEIQIPRLALETLDDEEKPKPFISLLHDSLEDEYIVGDSLEERQERSALFKTQQELEQLKQQQMFTQLQLQQLQQQQLEYLQAQQQVQHDVQEEDMLQDSLDHPPGSMTQYYQPEDYQPNQQTSPHQAVAANPYNTIYEQPQRVGAHGYPNTQQDYAPGYQGDQGVANQNQTYSNNQQPDAQAYSVENVQYYNSDGTGHTKYTSYGSATSVTISPRTHTSSKSSPSRLTQHSPPKQDYIKRNREELVKGQRQPTYKKLFTTKKELKDHPLLPPKLPTPQKGHASAKLSDTPQSVEDLWAVRAQRLEHEKQKKLSQGKKRAPLRKYPSESKVDSLPESAASIRSGPAMYGGDQRPPHYVQPIQQRAMPIQHSVAEPIKSEVYSEGAVSPGGPIRHTIVTEDGQRLSVDINLKVLSPRSDSVQQQPIGGHPMYGAETKSQVPPASYQQNPTAFRPHMSLANHQQVHVAPDYPLSPQHQMAPAGHYGSGGITQGYVIHQQTAVYDPADEYLNHQDAMSLHTASPHPSLQSNTPISSPYKVLPAIESADIEKGRAGGQQRNVMGSAPGDVGSNSGSYMAQYKYHRSKKAEYKVYTLEDYRKLKKEISLGGLGPDIENETIKEKFCLVNFSEKKGKDNWNMLNPSSSMHQWSHQGRSRSSPARGEEEDDTLDKRKVALEYAKSVPKPKPRYASREQASGKSSRHSGATVKSMRQETELEVIDLEKLRQRHEKERQQVALIRQNVENYSQA</sequence>
<dbReference type="InterPro" id="IPR027968">
    <property type="entry name" value="JHY"/>
</dbReference>
<dbReference type="Proteomes" id="UP001208570">
    <property type="component" value="Unassembled WGS sequence"/>
</dbReference>
<feature type="compositionally biased region" description="Basic and acidic residues" evidence="2">
    <location>
        <begin position="133"/>
        <end position="142"/>
    </location>
</feature>
<feature type="compositionally biased region" description="Polar residues" evidence="2">
    <location>
        <begin position="415"/>
        <end position="428"/>
    </location>
</feature>
<gene>
    <name evidence="3" type="ORF">LSH36_197g01011</name>
</gene>
<keyword evidence="4" id="KW-1185">Reference proteome</keyword>
<feature type="compositionally biased region" description="Polar residues" evidence="2">
    <location>
        <begin position="458"/>
        <end position="482"/>
    </location>
</feature>
<dbReference type="AlphaFoldDB" id="A0AAD9JQM3"/>
<proteinExistence type="predicted"/>
<name>A0AAD9JQM3_9ANNE</name>
<feature type="region of interest" description="Disordered" evidence="2">
    <location>
        <begin position="340"/>
        <end position="375"/>
    </location>
</feature>
<dbReference type="PANTHER" id="PTHR14726:SF1">
    <property type="entry name" value="JHY PROTEIN HOMOLOG"/>
    <property type="match status" value="1"/>
</dbReference>
<organism evidence="3 4">
    <name type="scientific">Paralvinella palmiformis</name>
    <dbReference type="NCBI Taxonomy" id="53620"/>
    <lineage>
        <taxon>Eukaryota</taxon>
        <taxon>Metazoa</taxon>
        <taxon>Spiralia</taxon>
        <taxon>Lophotrochozoa</taxon>
        <taxon>Annelida</taxon>
        <taxon>Polychaeta</taxon>
        <taxon>Sedentaria</taxon>
        <taxon>Canalipalpata</taxon>
        <taxon>Terebellida</taxon>
        <taxon>Terebelliformia</taxon>
        <taxon>Alvinellidae</taxon>
        <taxon>Paralvinella</taxon>
    </lineage>
</organism>
<protein>
    <submittedName>
        <fullName evidence="3">Uncharacterized protein</fullName>
    </submittedName>
</protein>
<dbReference type="GO" id="GO:0035082">
    <property type="term" value="P:axoneme assembly"/>
    <property type="evidence" value="ECO:0007669"/>
    <property type="project" value="TreeGrafter"/>
</dbReference>